<name>A0A932A696_9BACT</name>
<dbReference type="AlphaFoldDB" id="A0A932A696"/>
<keyword evidence="3" id="KW-0460">Magnesium</keyword>
<dbReference type="InterPro" id="IPR036412">
    <property type="entry name" value="HAD-like_sf"/>
</dbReference>
<dbReference type="GO" id="GO:0016787">
    <property type="term" value="F:hydrolase activity"/>
    <property type="evidence" value="ECO:0007669"/>
    <property type="project" value="UniProtKB-KW"/>
</dbReference>
<dbReference type="Proteomes" id="UP000779809">
    <property type="component" value="Unassembled WGS sequence"/>
</dbReference>
<keyword evidence="2 4" id="KW-0378">Hydrolase</keyword>
<dbReference type="PANTHER" id="PTHR43344:SF13">
    <property type="entry name" value="PHOSPHATASE RV3661-RELATED"/>
    <property type="match status" value="1"/>
</dbReference>
<dbReference type="GO" id="GO:0046872">
    <property type="term" value="F:metal ion binding"/>
    <property type="evidence" value="ECO:0007669"/>
    <property type="project" value="UniProtKB-KW"/>
</dbReference>
<dbReference type="Gene3D" id="3.40.50.1000">
    <property type="entry name" value="HAD superfamily/HAD-like"/>
    <property type="match status" value="1"/>
</dbReference>
<dbReference type="EMBL" id="JACPNR010000004">
    <property type="protein sequence ID" value="MBI2677464.1"/>
    <property type="molecule type" value="Genomic_DNA"/>
</dbReference>
<evidence type="ECO:0000256" key="2">
    <source>
        <dbReference type="ARBA" id="ARBA00022801"/>
    </source>
</evidence>
<dbReference type="Pfam" id="PF12710">
    <property type="entry name" value="HAD"/>
    <property type="match status" value="1"/>
</dbReference>
<dbReference type="Gene3D" id="1.20.1440.100">
    <property type="entry name" value="SG protein - dephosphorylation function"/>
    <property type="match status" value="1"/>
</dbReference>
<accession>A0A932A696</accession>
<proteinExistence type="predicted"/>
<dbReference type="InterPro" id="IPR023214">
    <property type="entry name" value="HAD_sf"/>
</dbReference>
<dbReference type="InterPro" id="IPR050582">
    <property type="entry name" value="HAD-like_SerB"/>
</dbReference>
<gene>
    <name evidence="4" type="ORF">HYX28_01640</name>
</gene>
<dbReference type="SUPFAM" id="SSF56784">
    <property type="entry name" value="HAD-like"/>
    <property type="match status" value="1"/>
</dbReference>
<dbReference type="PANTHER" id="PTHR43344">
    <property type="entry name" value="PHOSPHOSERINE PHOSPHATASE"/>
    <property type="match status" value="1"/>
</dbReference>
<organism evidence="4 5">
    <name type="scientific">Candidatus Korobacter versatilis</name>
    <dbReference type="NCBI Taxonomy" id="658062"/>
    <lineage>
        <taxon>Bacteria</taxon>
        <taxon>Pseudomonadati</taxon>
        <taxon>Acidobacteriota</taxon>
        <taxon>Terriglobia</taxon>
        <taxon>Terriglobales</taxon>
        <taxon>Candidatus Korobacteraceae</taxon>
        <taxon>Candidatus Korobacter</taxon>
    </lineage>
</organism>
<protein>
    <submittedName>
        <fullName evidence="4">Haloacid dehalogenase-like hydrolase</fullName>
    </submittedName>
</protein>
<dbReference type="NCBIfam" id="TIGR01488">
    <property type="entry name" value="HAD-SF-IB"/>
    <property type="match status" value="1"/>
</dbReference>
<reference evidence="4" key="1">
    <citation type="submission" date="2020-07" db="EMBL/GenBank/DDBJ databases">
        <title>Huge and variable diversity of episymbiotic CPR bacteria and DPANN archaea in groundwater ecosystems.</title>
        <authorList>
            <person name="He C.Y."/>
            <person name="Keren R."/>
            <person name="Whittaker M."/>
            <person name="Farag I.F."/>
            <person name="Doudna J."/>
            <person name="Cate J.H.D."/>
            <person name="Banfield J.F."/>
        </authorList>
    </citation>
    <scope>NUCLEOTIDE SEQUENCE</scope>
    <source>
        <strain evidence="4">NC_groundwater_580_Pr5_B-0.1um_64_19</strain>
    </source>
</reference>
<comment type="caution">
    <text evidence="4">The sequence shown here is derived from an EMBL/GenBank/DDBJ whole genome shotgun (WGS) entry which is preliminary data.</text>
</comment>
<evidence type="ECO:0000256" key="1">
    <source>
        <dbReference type="ARBA" id="ARBA00022723"/>
    </source>
</evidence>
<evidence type="ECO:0000313" key="4">
    <source>
        <dbReference type="EMBL" id="MBI2677464.1"/>
    </source>
</evidence>
<sequence length="236" mass="26385">MNAEAQHFIASVLALAPKTAAFDCDGTLWDADSGMEFFYWLLDHGLVDARTEAWARPRYQEYLAGRVDEKTMCGEMVRICRGIPTATIREASRIFFTERVEGRIFPEMLELTNRLREAGCELWAVSSSNQWLIETEAVPFGFAKDRVFAAAAEEKDGIATDRLIRVPTGPDKAAVLQAHTRVPPALAFGNSIHDVAMLDLATVRAFAINPNPDLAQIARQRHWTTYQPLGTRTSTR</sequence>
<keyword evidence="1" id="KW-0479">Metal-binding</keyword>
<evidence type="ECO:0000313" key="5">
    <source>
        <dbReference type="Proteomes" id="UP000779809"/>
    </source>
</evidence>
<evidence type="ECO:0000256" key="3">
    <source>
        <dbReference type="ARBA" id="ARBA00022842"/>
    </source>
</evidence>